<dbReference type="RefSeq" id="XP_064671387.1">
    <property type="nucleotide sequence ID" value="XM_064816711.1"/>
</dbReference>
<dbReference type="CDD" id="cd07566">
    <property type="entry name" value="ScNTA1_like"/>
    <property type="match status" value="1"/>
</dbReference>
<reference evidence="3" key="1">
    <citation type="journal article" date="2023" name="Mol. Phylogenet. Evol.">
        <title>Genome-scale phylogeny and comparative genomics of the fungal order Sordariales.</title>
        <authorList>
            <person name="Hensen N."/>
            <person name="Bonometti L."/>
            <person name="Westerberg I."/>
            <person name="Brannstrom I.O."/>
            <person name="Guillou S."/>
            <person name="Cros-Aarteil S."/>
            <person name="Calhoun S."/>
            <person name="Haridas S."/>
            <person name="Kuo A."/>
            <person name="Mondo S."/>
            <person name="Pangilinan J."/>
            <person name="Riley R."/>
            <person name="LaButti K."/>
            <person name="Andreopoulos B."/>
            <person name="Lipzen A."/>
            <person name="Chen C."/>
            <person name="Yan M."/>
            <person name="Daum C."/>
            <person name="Ng V."/>
            <person name="Clum A."/>
            <person name="Steindorff A."/>
            <person name="Ohm R.A."/>
            <person name="Martin F."/>
            <person name="Silar P."/>
            <person name="Natvig D.O."/>
            <person name="Lalanne C."/>
            <person name="Gautier V."/>
            <person name="Ament-Velasquez S.L."/>
            <person name="Kruys A."/>
            <person name="Hutchinson M.I."/>
            <person name="Powell A.J."/>
            <person name="Barry K."/>
            <person name="Miller A.N."/>
            <person name="Grigoriev I.V."/>
            <person name="Debuchy R."/>
            <person name="Gladieux P."/>
            <person name="Hiltunen Thoren M."/>
            <person name="Johannesson H."/>
        </authorList>
    </citation>
    <scope>NUCLEOTIDE SEQUENCE</scope>
    <source>
        <strain evidence="3">CBS 508.74</strain>
    </source>
</reference>
<feature type="compositionally biased region" description="Basic and acidic residues" evidence="1">
    <location>
        <begin position="311"/>
        <end position="323"/>
    </location>
</feature>
<keyword evidence="3" id="KW-0378">Hydrolase</keyword>
<feature type="domain" description="CN hydrolase" evidence="2">
    <location>
        <begin position="1"/>
        <end position="283"/>
    </location>
</feature>
<feature type="region of interest" description="Disordered" evidence="1">
    <location>
        <begin position="309"/>
        <end position="393"/>
    </location>
</feature>
<evidence type="ECO:0000313" key="4">
    <source>
        <dbReference type="Proteomes" id="UP001302812"/>
    </source>
</evidence>
<dbReference type="SUPFAM" id="SSF56317">
    <property type="entry name" value="Carbon-nitrogen hydrolase"/>
    <property type="match status" value="1"/>
</dbReference>
<dbReference type="Pfam" id="PF00795">
    <property type="entry name" value="CN_hydrolase"/>
    <property type="match status" value="1"/>
</dbReference>
<dbReference type="Proteomes" id="UP001302812">
    <property type="component" value="Unassembled WGS sequence"/>
</dbReference>
<dbReference type="PANTHER" id="PTHR11750">
    <property type="entry name" value="PROTEIN N-TERMINAL AMIDASE"/>
    <property type="match status" value="1"/>
</dbReference>
<dbReference type="EMBL" id="MU853338">
    <property type="protein sequence ID" value="KAK4113817.1"/>
    <property type="molecule type" value="Genomic_DNA"/>
</dbReference>
<comment type="caution">
    <text evidence="3">The sequence shown here is derived from an EMBL/GenBank/DDBJ whole genome shotgun (WGS) entry which is preliminary data.</text>
</comment>
<dbReference type="GO" id="GO:0030163">
    <property type="term" value="P:protein catabolic process"/>
    <property type="evidence" value="ECO:0007669"/>
    <property type="project" value="TreeGrafter"/>
</dbReference>
<dbReference type="PROSITE" id="PS50263">
    <property type="entry name" value="CN_HYDROLASE"/>
    <property type="match status" value="1"/>
</dbReference>
<dbReference type="InterPro" id="IPR036526">
    <property type="entry name" value="C-N_Hydrolase_sf"/>
</dbReference>
<dbReference type="GO" id="GO:0070773">
    <property type="term" value="F:protein-N-terminal glutamine amidohydrolase activity"/>
    <property type="evidence" value="ECO:0007669"/>
    <property type="project" value="InterPro"/>
</dbReference>
<keyword evidence="4" id="KW-1185">Reference proteome</keyword>
<evidence type="ECO:0000259" key="2">
    <source>
        <dbReference type="PROSITE" id="PS50263"/>
    </source>
</evidence>
<dbReference type="PANTHER" id="PTHR11750:SF26">
    <property type="entry name" value="PROTEIN N-TERMINAL AMIDASE"/>
    <property type="match status" value="1"/>
</dbReference>
<dbReference type="Gene3D" id="3.60.110.10">
    <property type="entry name" value="Carbon-nitrogen hydrolase"/>
    <property type="match status" value="1"/>
</dbReference>
<feature type="compositionally biased region" description="Basic and acidic residues" evidence="1">
    <location>
        <begin position="508"/>
        <end position="526"/>
    </location>
</feature>
<evidence type="ECO:0000256" key="1">
    <source>
        <dbReference type="SAM" id="MobiDB-lite"/>
    </source>
</evidence>
<gene>
    <name evidence="3" type="ORF">N656DRAFT_788723</name>
</gene>
<accession>A0AAN6TG25</accession>
<dbReference type="GeneID" id="89940836"/>
<name>A0AAN6TG25_9PEZI</name>
<dbReference type="InterPro" id="IPR003010">
    <property type="entry name" value="C-N_Hydrolase"/>
</dbReference>
<sequence>MKIACLQFAPQVGDIDNNLNRADAVLSKASAEELDGLDLLVLPELAFTGYNFRSLQQISPFLEHTSSGITSLWARTTALKYDCTVVVGYPEKVDVSAKWPASPEYYNSALVVNGDGDTIANYRKSFLYYTDETWALEGEDGFFHDAIPGLGTVALGICTDLNPYKLEAPWDEFEFGYHVLDSHANVVILTMAWQTHQDPASFSRRTKEPDLETLVYWVQRLEPLIRAENEEEVLVVFCNRTGVEDEAMYTGTSAVLGVKGGEVFVYGVLGRGVKELLVVDTNSPPKSRLTNADGVEADNDLVEETALDLEVDGHDSTPIDRRASGGVSDTVFPEASHASQPTSPRVEVGPRSPRSATSPRLPWLAPSGPTDEIQADSRSPTRLHIPTNPQVGQYMGMDGAITDDITIDSPELFSAVSARRPPRPHMSTPRSPWRFQNKLSPSPWKYHDGSHSALFGGGATMTPITPFEEDGWTSTPIDPKPPQWFWKHEPKLAALTESAREEEDAADSLDKEKHGQSARHEKQFPV</sequence>
<protein>
    <submittedName>
        <fullName evidence="3">Carbon-nitrogen hydrolase</fullName>
    </submittedName>
</protein>
<feature type="region of interest" description="Disordered" evidence="1">
    <location>
        <begin position="417"/>
        <end position="436"/>
    </location>
</feature>
<organism evidence="3 4">
    <name type="scientific">Canariomyces notabilis</name>
    <dbReference type="NCBI Taxonomy" id="2074819"/>
    <lineage>
        <taxon>Eukaryota</taxon>
        <taxon>Fungi</taxon>
        <taxon>Dikarya</taxon>
        <taxon>Ascomycota</taxon>
        <taxon>Pezizomycotina</taxon>
        <taxon>Sordariomycetes</taxon>
        <taxon>Sordariomycetidae</taxon>
        <taxon>Sordariales</taxon>
        <taxon>Chaetomiaceae</taxon>
        <taxon>Canariomyces</taxon>
    </lineage>
</organism>
<reference evidence="3" key="2">
    <citation type="submission" date="2023-05" db="EMBL/GenBank/DDBJ databases">
        <authorList>
            <consortium name="Lawrence Berkeley National Laboratory"/>
            <person name="Steindorff A."/>
            <person name="Hensen N."/>
            <person name="Bonometti L."/>
            <person name="Westerberg I."/>
            <person name="Brannstrom I.O."/>
            <person name="Guillou S."/>
            <person name="Cros-Aarteil S."/>
            <person name="Calhoun S."/>
            <person name="Haridas S."/>
            <person name="Kuo A."/>
            <person name="Mondo S."/>
            <person name="Pangilinan J."/>
            <person name="Riley R."/>
            <person name="Labutti K."/>
            <person name="Andreopoulos B."/>
            <person name="Lipzen A."/>
            <person name="Chen C."/>
            <person name="Yanf M."/>
            <person name="Daum C."/>
            <person name="Ng V."/>
            <person name="Clum A."/>
            <person name="Ohm R."/>
            <person name="Martin F."/>
            <person name="Silar P."/>
            <person name="Natvig D."/>
            <person name="Lalanne C."/>
            <person name="Gautier V."/>
            <person name="Ament-Velasquez S.L."/>
            <person name="Kruys A."/>
            <person name="Hutchinson M.I."/>
            <person name="Powell A.J."/>
            <person name="Barry K."/>
            <person name="Miller A.N."/>
            <person name="Grigoriev I.V."/>
            <person name="Debuchy R."/>
            <person name="Gladieux P."/>
            <person name="Thoren M.H."/>
            <person name="Johannesson H."/>
        </authorList>
    </citation>
    <scope>NUCLEOTIDE SEQUENCE</scope>
    <source>
        <strain evidence="3">CBS 508.74</strain>
    </source>
</reference>
<evidence type="ECO:0000313" key="3">
    <source>
        <dbReference type="EMBL" id="KAK4113817.1"/>
    </source>
</evidence>
<dbReference type="AlphaFoldDB" id="A0AAN6TG25"/>
<dbReference type="GO" id="GO:0008418">
    <property type="term" value="F:protein-N-terminal asparagine amidohydrolase activity"/>
    <property type="evidence" value="ECO:0007669"/>
    <property type="project" value="InterPro"/>
</dbReference>
<feature type="region of interest" description="Disordered" evidence="1">
    <location>
        <begin position="490"/>
        <end position="526"/>
    </location>
</feature>
<proteinExistence type="predicted"/>
<dbReference type="InterPro" id="IPR039703">
    <property type="entry name" value="Nta1"/>
</dbReference>